<dbReference type="KEGG" id="mlt:VC82_358"/>
<keyword evidence="1" id="KW-1133">Transmembrane helix</keyword>
<dbReference type="STRING" id="516051.VC82_358"/>
<name>A0A0D5YP11_9FLAO</name>
<organism evidence="2 3">
    <name type="scientific">Flagellimonas lutaonensis</name>
    <dbReference type="NCBI Taxonomy" id="516051"/>
    <lineage>
        <taxon>Bacteria</taxon>
        <taxon>Pseudomonadati</taxon>
        <taxon>Bacteroidota</taxon>
        <taxon>Flavobacteriia</taxon>
        <taxon>Flavobacteriales</taxon>
        <taxon>Flavobacteriaceae</taxon>
        <taxon>Flagellimonas</taxon>
    </lineage>
</organism>
<feature type="transmembrane region" description="Helical" evidence="1">
    <location>
        <begin position="37"/>
        <end position="57"/>
    </location>
</feature>
<dbReference type="OrthoDB" id="1049480at2"/>
<proteinExistence type="predicted"/>
<feature type="transmembrane region" description="Helical" evidence="1">
    <location>
        <begin position="77"/>
        <end position="105"/>
    </location>
</feature>
<gene>
    <name evidence="2" type="ORF">VC82_358</name>
</gene>
<dbReference type="HOGENOM" id="CLU_081217_0_0_10"/>
<accession>A0A0D5YP11</accession>
<dbReference type="RefSeq" id="WP_045800857.1">
    <property type="nucleotide sequence ID" value="NZ_CP011071.1"/>
</dbReference>
<dbReference type="AlphaFoldDB" id="A0A0D5YP11"/>
<evidence type="ECO:0000313" key="2">
    <source>
        <dbReference type="EMBL" id="AKA34040.1"/>
    </source>
</evidence>
<dbReference type="Proteomes" id="UP000032726">
    <property type="component" value="Chromosome"/>
</dbReference>
<keyword evidence="1" id="KW-0812">Transmembrane</keyword>
<feature type="transmembrane region" description="Helical" evidence="1">
    <location>
        <begin position="189"/>
        <end position="220"/>
    </location>
</feature>
<protein>
    <submittedName>
        <fullName evidence="2">Putative membrane spanning protein</fullName>
    </submittedName>
</protein>
<sequence length="294" mass="33338">MNQTPYIEFKKQRELGDILTDAFGFIRNQFKPFFGTFFKIVGPYLLVMLIAYSFYFYAIGDIMNFNIETSNGVVGPFMILIALFLFLVSIFVCYAMAQATVLYYIRSYANNKGRADFQEVKRDVYTNFWRFFGLVLLVGLALAAGFMLCFIPGIYLYPPLMLSFSVLVFDGKSVGDSFSYGFTLVKDNWWATFGTLLVIGIIVAVIGYAFNIPAAMYMWAKMGIFSGEMDAETMSNGFIDPIYVILNLLSVLVQFMLNLVSVVAGALIYFHLNEKKNFTGTYERIENLGKSSQQ</sequence>
<dbReference type="PATRIC" id="fig|516051.4.peg.371"/>
<dbReference type="EMBL" id="CP011071">
    <property type="protein sequence ID" value="AKA34040.1"/>
    <property type="molecule type" value="Genomic_DNA"/>
</dbReference>
<evidence type="ECO:0000313" key="3">
    <source>
        <dbReference type="Proteomes" id="UP000032726"/>
    </source>
</evidence>
<reference evidence="2 3" key="1">
    <citation type="submission" date="2015-03" db="EMBL/GenBank/DDBJ databases">
        <title>Complete genome sequence of Muricauda lutaonensis CC-HSB-11T, isolated from a coastal hot spring.</title>
        <authorList>
            <person name="Kim K.M."/>
        </authorList>
    </citation>
    <scope>NUCLEOTIDE SEQUENCE [LARGE SCALE GENOMIC DNA]</scope>
    <source>
        <strain evidence="2 3">CC-HSB-11</strain>
    </source>
</reference>
<keyword evidence="3" id="KW-1185">Reference proteome</keyword>
<keyword evidence="1" id="KW-0472">Membrane</keyword>
<feature type="transmembrane region" description="Helical" evidence="1">
    <location>
        <begin position="131"/>
        <end position="157"/>
    </location>
</feature>
<feature type="transmembrane region" description="Helical" evidence="1">
    <location>
        <begin position="241"/>
        <end position="270"/>
    </location>
</feature>
<evidence type="ECO:0000256" key="1">
    <source>
        <dbReference type="SAM" id="Phobius"/>
    </source>
</evidence>